<protein>
    <submittedName>
        <fullName evidence="1">Uncharacterized protein</fullName>
    </submittedName>
</protein>
<reference evidence="1 2" key="1">
    <citation type="submission" date="2020-08" db="EMBL/GenBank/DDBJ databases">
        <title>Genomic Encyclopedia of Type Strains, Phase IV (KMG-IV): sequencing the most valuable type-strain genomes for metagenomic binning, comparative biology and taxonomic classification.</title>
        <authorList>
            <person name="Goeker M."/>
        </authorList>
    </citation>
    <scope>NUCLEOTIDE SEQUENCE [LARGE SCALE GENOMIC DNA]</scope>
    <source>
        <strain evidence="1 2">DSM 4491</strain>
    </source>
</reference>
<organism evidence="1 2">
    <name type="scientific">Acetobacter lovaniensis</name>
    <dbReference type="NCBI Taxonomy" id="104100"/>
    <lineage>
        <taxon>Bacteria</taxon>
        <taxon>Pseudomonadati</taxon>
        <taxon>Pseudomonadota</taxon>
        <taxon>Alphaproteobacteria</taxon>
        <taxon>Acetobacterales</taxon>
        <taxon>Acetobacteraceae</taxon>
        <taxon>Acetobacter</taxon>
    </lineage>
</organism>
<name>A0A841QI06_9PROT</name>
<evidence type="ECO:0000313" key="2">
    <source>
        <dbReference type="Proteomes" id="UP000578000"/>
    </source>
</evidence>
<keyword evidence="2" id="KW-1185">Reference proteome</keyword>
<accession>A0A841QI06</accession>
<proteinExistence type="predicted"/>
<dbReference type="AlphaFoldDB" id="A0A841QI06"/>
<evidence type="ECO:0000313" key="1">
    <source>
        <dbReference type="EMBL" id="MBB6457793.1"/>
    </source>
</evidence>
<dbReference type="RefSeq" id="WP_166115632.1">
    <property type="nucleotide sequence ID" value="NZ_BAABDB010000030.1"/>
</dbReference>
<comment type="caution">
    <text evidence="1">The sequence shown here is derived from an EMBL/GenBank/DDBJ whole genome shotgun (WGS) entry which is preliminary data.</text>
</comment>
<sequence length="274" mass="31273">MRQITLEEYNSLSTLEQNWIKSHNINVISPIKTVSLGISIGTPSHDIEPDEVPVAPKPTAEVEKTFDPDVIDAMKDGEFIPAVRLRMPERTEEEIERIWATIRIQLWKGQTPIVERGGKTVGGNEKFSAAIYFNSYIGHKANQHASLKKTVRFYNDVATWFKEANRATRNQHCRAWRDQFKKTVKEAIKTYKPEQVLIGNIGESNVKGKGRTNDDYTAIAILKTGEIYSVMYAKAKWYYVFEIEAFAPRQRNGSILVADGQYTRHLQKLPIWGG</sequence>
<dbReference type="Proteomes" id="UP000578000">
    <property type="component" value="Unassembled WGS sequence"/>
</dbReference>
<gene>
    <name evidence="1" type="ORF">HNR55_002395</name>
</gene>
<dbReference type="EMBL" id="JACHIE010000011">
    <property type="protein sequence ID" value="MBB6457793.1"/>
    <property type="molecule type" value="Genomic_DNA"/>
</dbReference>